<evidence type="ECO:0000256" key="1">
    <source>
        <dbReference type="SAM" id="MobiDB-lite"/>
    </source>
</evidence>
<reference evidence="2" key="2">
    <citation type="journal article" date="2024" name="Plant">
        <title>Genomic evolution and insights into agronomic trait innovations of Sesamum species.</title>
        <authorList>
            <person name="Miao H."/>
            <person name="Wang L."/>
            <person name="Qu L."/>
            <person name="Liu H."/>
            <person name="Sun Y."/>
            <person name="Le M."/>
            <person name="Wang Q."/>
            <person name="Wei S."/>
            <person name="Zheng Y."/>
            <person name="Lin W."/>
            <person name="Duan Y."/>
            <person name="Cao H."/>
            <person name="Xiong S."/>
            <person name="Wang X."/>
            <person name="Wei L."/>
            <person name="Li C."/>
            <person name="Ma Q."/>
            <person name="Ju M."/>
            <person name="Zhao R."/>
            <person name="Li G."/>
            <person name="Mu C."/>
            <person name="Tian Q."/>
            <person name="Mei H."/>
            <person name="Zhang T."/>
            <person name="Gao T."/>
            <person name="Zhang H."/>
        </authorList>
    </citation>
    <scope>NUCLEOTIDE SEQUENCE</scope>
    <source>
        <strain evidence="2">G01</strain>
    </source>
</reference>
<accession>A0AAW2JL75</accession>
<sequence>MLEKWLENNRKVRSIIFASMTIDIQKQYDKLEDIPSIMHCMKRVYAVPDRHIRYATTKIIFGTKMDEGSSVQSYMVKMLSLVEKLDDLKVGLDNDMYIDVILQSLPPSYDPFIINYNMKGFQKSIHEIIDILVQYKAMIHMSAPAVLVGEASTFKVKGKRVGRWKRKKEKGKVPTVTANAEGTPASVTGKGKRKGKVRGSQRSKANDVCMHCQGKGIGRGSAHNSSPTQVCL</sequence>
<feature type="compositionally biased region" description="Basic residues" evidence="1">
    <location>
        <begin position="190"/>
        <end position="201"/>
    </location>
</feature>
<evidence type="ECO:0000313" key="2">
    <source>
        <dbReference type="EMBL" id="KAL0295092.1"/>
    </source>
</evidence>
<reference evidence="2" key="1">
    <citation type="submission" date="2020-06" db="EMBL/GenBank/DDBJ databases">
        <authorList>
            <person name="Li T."/>
            <person name="Hu X."/>
            <person name="Zhang T."/>
            <person name="Song X."/>
            <person name="Zhang H."/>
            <person name="Dai N."/>
            <person name="Sheng W."/>
            <person name="Hou X."/>
            <person name="Wei L."/>
        </authorList>
    </citation>
    <scope>NUCLEOTIDE SEQUENCE</scope>
    <source>
        <strain evidence="2">G01</strain>
        <tissue evidence="2">Leaf</tissue>
    </source>
</reference>
<feature type="region of interest" description="Disordered" evidence="1">
    <location>
        <begin position="165"/>
        <end position="205"/>
    </location>
</feature>
<proteinExistence type="predicted"/>
<dbReference type="Pfam" id="PF14223">
    <property type="entry name" value="Retrotran_gag_2"/>
    <property type="match status" value="1"/>
</dbReference>
<dbReference type="EMBL" id="JACGWK010000755">
    <property type="protein sequence ID" value="KAL0295092.1"/>
    <property type="molecule type" value="Genomic_DNA"/>
</dbReference>
<comment type="caution">
    <text evidence="2">The sequence shown here is derived from an EMBL/GenBank/DDBJ whole genome shotgun (WGS) entry which is preliminary data.</text>
</comment>
<name>A0AAW2JL75_9LAMI</name>
<protein>
    <recommendedName>
        <fullName evidence="3">Retrovirus-related Pol polyprotein from transposon TNT 1-94</fullName>
    </recommendedName>
</protein>
<organism evidence="2">
    <name type="scientific">Sesamum angustifolium</name>
    <dbReference type="NCBI Taxonomy" id="2727405"/>
    <lineage>
        <taxon>Eukaryota</taxon>
        <taxon>Viridiplantae</taxon>
        <taxon>Streptophyta</taxon>
        <taxon>Embryophyta</taxon>
        <taxon>Tracheophyta</taxon>
        <taxon>Spermatophyta</taxon>
        <taxon>Magnoliopsida</taxon>
        <taxon>eudicotyledons</taxon>
        <taxon>Gunneridae</taxon>
        <taxon>Pentapetalae</taxon>
        <taxon>asterids</taxon>
        <taxon>lamiids</taxon>
        <taxon>Lamiales</taxon>
        <taxon>Pedaliaceae</taxon>
        <taxon>Sesamum</taxon>
    </lineage>
</organism>
<dbReference type="AlphaFoldDB" id="A0AAW2JL75"/>
<gene>
    <name evidence="2" type="ORF">Sangu_3204700</name>
</gene>
<evidence type="ECO:0008006" key="3">
    <source>
        <dbReference type="Google" id="ProtNLM"/>
    </source>
</evidence>